<feature type="domain" description="Aldehyde dehydrogenase" evidence="5">
    <location>
        <begin position="13"/>
        <end position="472"/>
    </location>
</feature>
<reference evidence="6" key="1">
    <citation type="submission" date="2017-02" db="EMBL/GenBank/DDBJ databases">
        <authorList>
            <person name="Regsiter A."/>
            <person name="William W."/>
        </authorList>
    </citation>
    <scope>NUCLEOTIDE SEQUENCE</scope>
    <source>
        <strain evidence="6">BdmA 4</strain>
    </source>
</reference>
<dbReference type="EC" id="1.2.1.8" evidence="6"/>
<dbReference type="PANTHER" id="PTHR42991">
    <property type="entry name" value="ALDEHYDE DEHYDROGENASE"/>
    <property type="match status" value="1"/>
</dbReference>
<protein>
    <submittedName>
        <fullName evidence="6">Betaine-aldehyde dehydrogenase</fullName>
        <ecNumber evidence="6">1.2.1.8</ecNumber>
    </submittedName>
</protein>
<dbReference type="InterPro" id="IPR015590">
    <property type="entry name" value="Aldehyde_DH_dom"/>
</dbReference>
<dbReference type="InterPro" id="IPR029510">
    <property type="entry name" value="Ald_DH_CS_GLU"/>
</dbReference>
<sequence length="479" mass="51417">MAKMIIGGKRVDSSDKAVIEVTNPATGEVIDTVPAATKTDVDRAVHEAIVGQKAWARVPLHKRGDVLNTFVDLALAHKEELARILSMETGKPIIEARIEIDNIPTLFRGFVEKAKHLYGSVIPNGTEPGQEHTIQFTVREPVGVVACIIPFNFPCDLFDQKVAPSLIMGNAAIVKPSTDNPLTLIRLCELLMEAGVPDGAIEIVTGRGSTVGSWLCSHPDLGLISLTGSTSVGIETAGVAAKHLTPCTLELGGNDAFIILEDADVDLAVEEVMVGRMYNTGQVCCASKRFIVHNSRKEEFTKKLVDRLGTLVQGDPRDERTTIGCLISEKAAIGVEEQVNKTVAQGARILLGGKRRGAFYDPTVLADVRPEMDVAKDMEIFGPVVPIIGFETTEEAVKIANASVFGLSGCVFSRNINEAMKVASYLECGGVVINGSSFFRSCEMPFGGYKMSGIGNEGIMCSLDEVTETKTIVLKNVLT</sequence>
<dbReference type="Gene3D" id="3.40.309.10">
    <property type="entry name" value="Aldehyde Dehydrogenase, Chain A, domain 2"/>
    <property type="match status" value="1"/>
</dbReference>
<evidence type="ECO:0000259" key="5">
    <source>
        <dbReference type="Pfam" id="PF00171"/>
    </source>
</evidence>
<organism evidence="6">
    <name type="scientific">uncultured spirochete</name>
    <dbReference type="NCBI Taxonomy" id="156406"/>
    <lineage>
        <taxon>Bacteria</taxon>
        <taxon>Pseudomonadati</taxon>
        <taxon>Spirochaetota</taxon>
        <taxon>Spirochaetia</taxon>
        <taxon>Spirochaetales</taxon>
        <taxon>environmental samples</taxon>
    </lineage>
</organism>
<dbReference type="InterPro" id="IPR051020">
    <property type="entry name" value="ALDH-related_metabolic_enz"/>
</dbReference>
<evidence type="ECO:0000256" key="1">
    <source>
        <dbReference type="ARBA" id="ARBA00009986"/>
    </source>
</evidence>
<dbReference type="FunFam" id="3.40.309.10:FF:000009">
    <property type="entry name" value="Aldehyde dehydrogenase A"/>
    <property type="match status" value="1"/>
</dbReference>
<dbReference type="EMBL" id="FWDO01000005">
    <property type="protein sequence ID" value="SLM18630.1"/>
    <property type="molecule type" value="Genomic_DNA"/>
</dbReference>
<dbReference type="Pfam" id="PF00171">
    <property type="entry name" value="Aldedh"/>
    <property type="match status" value="1"/>
</dbReference>
<dbReference type="InterPro" id="IPR016161">
    <property type="entry name" value="Ald_DH/histidinol_DH"/>
</dbReference>
<dbReference type="FunFam" id="3.40.605.10:FF:000007">
    <property type="entry name" value="NAD/NADP-dependent betaine aldehyde dehydrogenase"/>
    <property type="match status" value="1"/>
</dbReference>
<comment type="similarity">
    <text evidence="1 4">Belongs to the aldehyde dehydrogenase family.</text>
</comment>
<dbReference type="InterPro" id="IPR016162">
    <property type="entry name" value="Ald_DH_N"/>
</dbReference>
<dbReference type="InterPro" id="IPR016163">
    <property type="entry name" value="Ald_DH_C"/>
</dbReference>
<evidence type="ECO:0000256" key="3">
    <source>
        <dbReference type="PROSITE-ProRule" id="PRU10007"/>
    </source>
</evidence>
<dbReference type="SUPFAM" id="SSF53720">
    <property type="entry name" value="ALDH-like"/>
    <property type="match status" value="1"/>
</dbReference>
<evidence type="ECO:0000256" key="2">
    <source>
        <dbReference type="ARBA" id="ARBA00023002"/>
    </source>
</evidence>
<dbReference type="AlphaFoldDB" id="A0A3P3XQW6"/>
<dbReference type="Gene3D" id="3.40.605.10">
    <property type="entry name" value="Aldehyde Dehydrogenase, Chain A, domain 1"/>
    <property type="match status" value="1"/>
</dbReference>
<dbReference type="PANTHER" id="PTHR42991:SF1">
    <property type="entry name" value="ALDEHYDE DEHYDROGENASE"/>
    <property type="match status" value="1"/>
</dbReference>
<dbReference type="GO" id="GO:0008911">
    <property type="term" value="F:lactaldehyde dehydrogenase (NAD+) activity"/>
    <property type="evidence" value="ECO:0007669"/>
    <property type="project" value="TreeGrafter"/>
</dbReference>
<gene>
    <name evidence="6" type="ORF">SPIRO4BDMA_50145</name>
</gene>
<name>A0A3P3XQW6_9SPIR</name>
<accession>A0A3P3XQW6</accession>
<evidence type="ECO:0000313" key="6">
    <source>
        <dbReference type="EMBL" id="SLM18630.1"/>
    </source>
</evidence>
<dbReference type="GO" id="GO:0008802">
    <property type="term" value="F:betaine-aldehyde dehydrogenase (NAD+) activity"/>
    <property type="evidence" value="ECO:0007669"/>
    <property type="project" value="UniProtKB-EC"/>
</dbReference>
<evidence type="ECO:0000256" key="4">
    <source>
        <dbReference type="RuleBase" id="RU003345"/>
    </source>
</evidence>
<keyword evidence="2 4" id="KW-0560">Oxidoreductase</keyword>
<dbReference type="PROSITE" id="PS00687">
    <property type="entry name" value="ALDEHYDE_DEHYDR_GLU"/>
    <property type="match status" value="1"/>
</dbReference>
<proteinExistence type="inferred from homology"/>
<feature type="active site" evidence="3">
    <location>
        <position position="250"/>
    </location>
</feature>